<dbReference type="Pfam" id="PF01282">
    <property type="entry name" value="Ribosomal_S24e"/>
    <property type="match status" value="1"/>
</dbReference>
<dbReference type="STRING" id="3818.A0A445C7I4"/>
<dbReference type="GO" id="GO:1990904">
    <property type="term" value="C:ribonucleoprotein complex"/>
    <property type="evidence" value="ECO:0007669"/>
    <property type="project" value="UniProtKB-KW"/>
</dbReference>
<evidence type="ECO:0000256" key="2">
    <source>
        <dbReference type="ARBA" id="ARBA00023274"/>
    </source>
</evidence>
<dbReference type="InterPro" id="IPR053709">
    <property type="entry name" value="eRP_eS24_sf"/>
</dbReference>
<dbReference type="EMBL" id="SDMP01000007">
    <property type="protein sequence ID" value="RYR46889.1"/>
    <property type="molecule type" value="Genomic_DNA"/>
</dbReference>
<name>A0A445C7I4_ARAHY</name>
<accession>A0A445C7I4</accession>
<dbReference type="GO" id="GO:0003729">
    <property type="term" value="F:mRNA binding"/>
    <property type="evidence" value="ECO:0007669"/>
    <property type="project" value="UniProtKB-ARBA"/>
</dbReference>
<dbReference type="GO" id="GO:0003735">
    <property type="term" value="F:structural constituent of ribosome"/>
    <property type="evidence" value="ECO:0007669"/>
    <property type="project" value="InterPro"/>
</dbReference>
<protein>
    <submittedName>
        <fullName evidence="4">Uncharacterized protein</fullName>
    </submittedName>
</protein>
<keyword evidence="1" id="KW-0689">Ribosomal protein</keyword>
<gene>
    <name evidence="4" type="ORF">Ahy_A07g032749</name>
</gene>
<keyword evidence="3" id="KW-1133">Transmembrane helix</keyword>
<dbReference type="SUPFAM" id="SSF54189">
    <property type="entry name" value="Ribosomal proteins S24e, L23 and L15e"/>
    <property type="match status" value="1"/>
</dbReference>
<evidence type="ECO:0000313" key="4">
    <source>
        <dbReference type="EMBL" id="RYR46890.1"/>
    </source>
</evidence>
<keyword evidence="3" id="KW-0472">Membrane</keyword>
<dbReference type="InterPro" id="IPR012678">
    <property type="entry name" value="Ribosomal_uL23/eL15/eS24_sf"/>
</dbReference>
<sequence length="241" mass="27408">MLPEAMQRIVVFCHHNTQRLVCSIFRVLLLFLCFMGSARVSPCWASVPPLPLFRGCCYLNCCSLSIFYFYNIILQNALSASRTQSRAPPIELLFLPRFVAATACYRRRRNFQLRTATACFLTYPPSRSSHRNLPSPPSCSHRANVEASVAQPRSRRRQLCSTVATVPLESPFEDFGNSIGSRYKKQSFKSVRVAVHVLDELKEKLARIYDVKDADIAFVFKLHTHFGGGKSTCFGFDLWHC</sequence>
<keyword evidence="3" id="KW-0812">Transmembrane</keyword>
<dbReference type="GO" id="GO:0006412">
    <property type="term" value="P:translation"/>
    <property type="evidence" value="ECO:0007669"/>
    <property type="project" value="InterPro"/>
</dbReference>
<evidence type="ECO:0000256" key="1">
    <source>
        <dbReference type="ARBA" id="ARBA00022980"/>
    </source>
</evidence>
<dbReference type="Gene3D" id="3.30.70.3370">
    <property type="match status" value="1"/>
</dbReference>
<feature type="transmembrane region" description="Helical" evidence="3">
    <location>
        <begin position="52"/>
        <end position="73"/>
    </location>
</feature>
<keyword evidence="5" id="KW-1185">Reference proteome</keyword>
<dbReference type="GO" id="GO:0005840">
    <property type="term" value="C:ribosome"/>
    <property type="evidence" value="ECO:0007669"/>
    <property type="project" value="UniProtKB-KW"/>
</dbReference>
<evidence type="ECO:0000256" key="3">
    <source>
        <dbReference type="SAM" id="Phobius"/>
    </source>
</evidence>
<dbReference type="Proteomes" id="UP000289738">
    <property type="component" value="Chromosome A07"/>
</dbReference>
<dbReference type="AlphaFoldDB" id="A0A445C7I4"/>
<dbReference type="InterPro" id="IPR001976">
    <property type="entry name" value="Ribosomal_eS24"/>
</dbReference>
<evidence type="ECO:0000313" key="5">
    <source>
        <dbReference type="Proteomes" id="UP000289738"/>
    </source>
</evidence>
<organism evidence="4 5">
    <name type="scientific">Arachis hypogaea</name>
    <name type="common">Peanut</name>
    <dbReference type="NCBI Taxonomy" id="3818"/>
    <lineage>
        <taxon>Eukaryota</taxon>
        <taxon>Viridiplantae</taxon>
        <taxon>Streptophyta</taxon>
        <taxon>Embryophyta</taxon>
        <taxon>Tracheophyta</taxon>
        <taxon>Spermatophyta</taxon>
        <taxon>Magnoliopsida</taxon>
        <taxon>eudicotyledons</taxon>
        <taxon>Gunneridae</taxon>
        <taxon>Pentapetalae</taxon>
        <taxon>rosids</taxon>
        <taxon>fabids</taxon>
        <taxon>Fabales</taxon>
        <taxon>Fabaceae</taxon>
        <taxon>Papilionoideae</taxon>
        <taxon>50 kb inversion clade</taxon>
        <taxon>dalbergioids sensu lato</taxon>
        <taxon>Dalbergieae</taxon>
        <taxon>Pterocarpus clade</taxon>
        <taxon>Arachis</taxon>
    </lineage>
</organism>
<proteinExistence type="predicted"/>
<reference evidence="4 5" key="1">
    <citation type="submission" date="2019-01" db="EMBL/GenBank/DDBJ databases">
        <title>Sequencing of cultivated peanut Arachis hypogaea provides insights into genome evolution and oil improvement.</title>
        <authorList>
            <person name="Chen X."/>
        </authorList>
    </citation>
    <scope>NUCLEOTIDE SEQUENCE [LARGE SCALE GENOMIC DNA]</scope>
    <source>
        <strain evidence="5">cv. Fuhuasheng</strain>
        <strain evidence="4">GDAAS-fuhuasheng2018</strain>
        <tissue evidence="4">Leaves</tissue>
    </source>
</reference>
<feature type="transmembrane region" description="Helical" evidence="3">
    <location>
        <begin position="20"/>
        <end position="40"/>
    </location>
</feature>
<dbReference type="EMBL" id="SDMP01000007">
    <property type="protein sequence ID" value="RYR46890.1"/>
    <property type="molecule type" value="Genomic_DNA"/>
</dbReference>
<keyword evidence="2" id="KW-0687">Ribonucleoprotein</keyword>
<comment type="caution">
    <text evidence="4">The sequence shown here is derived from an EMBL/GenBank/DDBJ whole genome shotgun (WGS) entry which is preliminary data.</text>
</comment>